<keyword evidence="6" id="KW-0325">Glycoprotein</keyword>
<name>A0ABD1ZRE5_9MARC</name>
<gene>
    <name evidence="9" type="ORF">R1flu_021459</name>
</gene>
<dbReference type="PANTHER" id="PTHR31052">
    <property type="entry name" value="COBRA-LIKE PROTEIN 7"/>
    <property type="match status" value="1"/>
</dbReference>
<dbReference type="Pfam" id="PF04833">
    <property type="entry name" value="COBRA"/>
    <property type="match status" value="1"/>
</dbReference>
<evidence type="ECO:0000256" key="6">
    <source>
        <dbReference type="ARBA" id="ARBA00023180"/>
    </source>
</evidence>
<dbReference type="EMBL" id="JBHFFA010000001">
    <property type="protein sequence ID" value="KAL2653331.1"/>
    <property type="molecule type" value="Genomic_DNA"/>
</dbReference>
<reference evidence="9 10" key="1">
    <citation type="submission" date="2024-09" db="EMBL/GenBank/DDBJ databases">
        <title>Chromosome-scale assembly of Riccia fluitans.</title>
        <authorList>
            <person name="Paukszto L."/>
            <person name="Sawicki J."/>
            <person name="Karawczyk K."/>
            <person name="Piernik-Szablinska J."/>
            <person name="Szczecinska M."/>
            <person name="Mazdziarz M."/>
        </authorList>
    </citation>
    <scope>NUCLEOTIDE SEQUENCE [LARGE SCALE GENOMIC DNA]</scope>
    <source>
        <strain evidence="9">Rf_01</strain>
        <tissue evidence="9">Aerial parts of the thallus</tissue>
    </source>
</reference>
<dbReference type="Proteomes" id="UP001605036">
    <property type="component" value="Unassembled WGS sequence"/>
</dbReference>
<evidence type="ECO:0000256" key="5">
    <source>
        <dbReference type="ARBA" id="ARBA00023136"/>
    </source>
</evidence>
<organism evidence="9 10">
    <name type="scientific">Riccia fluitans</name>
    <dbReference type="NCBI Taxonomy" id="41844"/>
    <lineage>
        <taxon>Eukaryota</taxon>
        <taxon>Viridiplantae</taxon>
        <taxon>Streptophyta</taxon>
        <taxon>Embryophyta</taxon>
        <taxon>Marchantiophyta</taxon>
        <taxon>Marchantiopsida</taxon>
        <taxon>Marchantiidae</taxon>
        <taxon>Marchantiales</taxon>
        <taxon>Ricciaceae</taxon>
        <taxon>Riccia</taxon>
    </lineage>
</organism>
<keyword evidence="7" id="KW-0812">Transmembrane</keyword>
<dbReference type="AlphaFoldDB" id="A0ABD1ZRE5"/>
<evidence type="ECO:0000256" key="1">
    <source>
        <dbReference type="ARBA" id="ARBA00004236"/>
    </source>
</evidence>
<evidence type="ECO:0000256" key="3">
    <source>
        <dbReference type="ARBA" id="ARBA00022475"/>
    </source>
</evidence>
<sequence>MMAPLGAAAGHAQREGHWSSIRAAAVLQLLLWCVCLCSFPSSSLGALPFGTNLTKLPLSQRLLYTCNGTVISYTVDPKPVRIFPISPKNKTQPYRFKANGTLTNVGYNDLTDWQLWIGFQHGEVIADAPGLVLSDGLEKTPGALVGNGTSISSVNNPDLLTSIATAEDFTLIQVNFSITGTEFGVGPGQKVKIPLPNNITLLNDGYKCGPLQKESNKTLVVCCKENVTEPIKSKIRPRIKGDITIFYDILNSWENNYQAQVSMEMSEPIGRIDHWNLTWDWRNNEFIQSMKGAQTLEQDLQQCLTGSIFKDYPGMDFTTVMSCQRTPTIVDLNSDQAYDPTNPPGCCRNGSLLPATIDPKATKSVFTLSVMKSKKQLGRELINPPMNWRIGEMNKVGGDQYKCGTPRLVEPTKFDGPGLHVTDAFKTWEITCNKTIALKAPRKCCVSFSGYYNTSVIPCPTCACGGCESLTKASAKCNPNIDPMLLPTYSLLLPPSNRSKIADDLARIEKWPVPTPRPCPDNCGVAINWHVYSDYTNGFSTRVTLFNWDEEALPNWFMAVELNKTVMPTYLDTYSFNSSLVTDLDPVTKKNNTLIFLHGKEGYNDFLLGLDKGLVPGKVQSLMSFDKRLAKATFDVIGGDGFPKKVWFNGDECALPDIYPMNGGMRLSSGLVAVFVAVIVSLVVGFL</sequence>
<keyword evidence="7" id="KW-1133">Transmembrane helix</keyword>
<feature type="transmembrane region" description="Helical" evidence="7">
    <location>
        <begin position="667"/>
        <end position="686"/>
    </location>
</feature>
<comment type="caution">
    <text evidence="9">The sequence shown here is derived from an EMBL/GenBank/DDBJ whole genome shotgun (WGS) entry which is preliminary data.</text>
</comment>
<evidence type="ECO:0000313" key="9">
    <source>
        <dbReference type="EMBL" id="KAL2653331.1"/>
    </source>
</evidence>
<proteinExistence type="inferred from homology"/>
<evidence type="ECO:0000256" key="7">
    <source>
        <dbReference type="SAM" id="Phobius"/>
    </source>
</evidence>
<keyword evidence="3" id="KW-1003">Cell membrane</keyword>
<evidence type="ECO:0000256" key="2">
    <source>
        <dbReference type="ARBA" id="ARBA00005507"/>
    </source>
</evidence>
<keyword evidence="5 7" id="KW-0472">Membrane</keyword>
<dbReference type="Pfam" id="PF25079">
    <property type="entry name" value="COB_C"/>
    <property type="match status" value="1"/>
</dbReference>
<dbReference type="GO" id="GO:0005886">
    <property type="term" value="C:plasma membrane"/>
    <property type="evidence" value="ECO:0007669"/>
    <property type="project" value="UniProtKB-SubCell"/>
</dbReference>
<dbReference type="PANTHER" id="PTHR31052:SF3">
    <property type="entry name" value="COBRA-LIKE PROTEIN 7"/>
    <property type="match status" value="1"/>
</dbReference>
<keyword evidence="4" id="KW-0732">Signal</keyword>
<comment type="subcellular location">
    <subcellularLocation>
        <location evidence="1">Cell membrane</location>
    </subcellularLocation>
</comment>
<accession>A0ABD1ZRE5</accession>
<feature type="domain" description="COBRA C-terminal" evidence="8">
    <location>
        <begin position="443"/>
        <end position="660"/>
    </location>
</feature>
<evidence type="ECO:0000259" key="8">
    <source>
        <dbReference type="Pfam" id="PF25079"/>
    </source>
</evidence>
<protein>
    <recommendedName>
        <fullName evidence="8">COBRA C-terminal domain-containing protein</fullName>
    </recommendedName>
</protein>
<keyword evidence="10" id="KW-1185">Reference proteome</keyword>
<evidence type="ECO:0000256" key="4">
    <source>
        <dbReference type="ARBA" id="ARBA00022729"/>
    </source>
</evidence>
<comment type="similarity">
    <text evidence="2">Belongs to the COBRA family.</text>
</comment>
<dbReference type="InterPro" id="IPR056900">
    <property type="entry name" value="COB_C"/>
</dbReference>
<evidence type="ECO:0000313" key="10">
    <source>
        <dbReference type="Proteomes" id="UP001605036"/>
    </source>
</evidence>
<dbReference type="InterPro" id="IPR006918">
    <property type="entry name" value="COBRA_pln"/>
</dbReference>